<feature type="region of interest" description="Disordered" evidence="1">
    <location>
        <begin position="204"/>
        <end position="236"/>
    </location>
</feature>
<feature type="compositionally biased region" description="Polar residues" evidence="1">
    <location>
        <begin position="16"/>
        <end position="33"/>
    </location>
</feature>
<reference evidence="2" key="1">
    <citation type="submission" date="2018-11" db="EMBL/GenBank/DDBJ databases">
        <authorList>
            <consortium name="Pathogen Informatics"/>
        </authorList>
    </citation>
    <scope>NUCLEOTIDE SEQUENCE</scope>
</reference>
<evidence type="ECO:0000313" key="2">
    <source>
        <dbReference type="EMBL" id="VEL23242.1"/>
    </source>
</evidence>
<feature type="compositionally biased region" description="Polar residues" evidence="1">
    <location>
        <begin position="206"/>
        <end position="227"/>
    </location>
</feature>
<feature type="compositionally biased region" description="Low complexity" evidence="1">
    <location>
        <begin position="145"/>
        <end position="166"/>
    </location>
</feature>
<dbReference type="Proteomes" id="UP000784294">
    <property type="component" value="Unassembled WGS sequence"/>
</dbReference>
<evidence type="ECO:0000313" key="3">
    <source>
        <dbReference type="Proteomes" id="UP000784294"/>
    </source>
</evidence>
<comment type="caution">
    <text evidence="2">The sequence shown here is derived from an EMBL/GenBank/DDBJ whole genome shotgun (WGS) entry which is preliminary data.</text>
</comment>
<accession>A0A448WY90</accession>
<organism evidence="2 3">
    <name type="scientific">Protopolystoma xenopodis</name>
    <dbReference type="NCBI Taxonomy" id="117903"/>
    <lineage>
        <taxon>Eukaryota</taxon>
        <taxon>Metazoa</taxon>
        <taxon>Spiralia</taxon>
        <taxon>Lophotrochozoa</taxon>
        <taxon>Platyhelminthes</taxon>
        <taxon>Monogenea</taxon>
        <taxon>Polyopisthocotylea</taxon>
        <taxon>Polystomatidea</taxon>
        <taxon>Polystomatidae</taxon>
        <taxon>Protopolystoma</taxon>
    </lineage>
</organism>
<feature type="region of interest" description="Disordered" evidence="1">
    <location>
        <begin position="108"/>
        <end position="171"/>
    </location>
</feature>
<dbReference type="EMBL" id="CAAALY010060897">
    <property type="protein sequence ID" value="VEL23242.1"/>
    <property type="molecule type" value="Genomic_DNA"/>
</dbReference>
<sequence>MQQHSHISGPSNSSSACQGSHLTLHGPSSSNSMHPVGLGVGINGGSVAGGGGAGTSGNVTVGAQVSSGGSSGTSLLGQPPPASSATPVMLTNSISGAFGNCMPSVNPSNVNSGPSSRHFSMNTGSNNINNHPGNSGSRSRKLLHHQQQQSQQQQQHHSGQSHFSQHLPVSSSVHVGAASTLSSGMLAGHSVGATTGSGQLMLGLNASGTHARPTSLQMTGSTNSGLPSATANAPSGSAAAVAAAVTAASLISAELRKKQLE</sequence>
<feature type="region of interest" description="Disordered" evidence="1">
    <location>
        <begin position="1"/>
        <end position="37"/>
    </location>
</feature>
<dbReference type="AlphaFoldDB" id="A0A448WY90"/>
<gene>
    <name evidence="2" type="ORF">PXEA_LOCUS16682</name>
</gene>
<protein>
    <submittedName>
        <fullName evidence="2">Uncharacterized protein</fullName>
    </submittedName>
</protein>
<feature type="compositionally biased region" description="Polar residues" evidence="1">
    <location>
        <begin position="117"/>
        <end position="137"/>
    </location>
</feature>
<evidence type="ECO:0000256" key="1">
    <source>
        <dbReference type="SAM" id="MobiDB-lite"/>
    </source>
</evidence>
<feature type="compositionally biased region" description="Low complexity" evidence="1">
    <location>
        <begin position="59"/>
        <end position="77"/>
    </location>
</feature>
<feature type="compositionally biased region" description="Low complexity" evidence="1">
    <location>
        <begin position="1"/>
        <end position="15"/>
    </location>
</feature>
<feature type="region of interest" description="Disordered" evidence="1">
    <location>
        <begin position="59"/>
        <end position="86"/>
    </location>
</feature>
<proteinExistence type="predicted"/>
<keyword evidence="3" id="KW-1185">Reference proteome</keyword>
<name>A0A448WY90_9PLAT</name>